<accession>A0A4P6MV94</accession>
<dbReference type="SUPFAM" id="SSF53474">
    <property type="entry name" value="alpha/beta-Hydrolases"/>
    <property type="match status" value="1"/>
</dbReference>
<evidence type="ECO:0000313" key="2">
    <source>
        <dbReference type="EMBL" id="QBF46832.1"/>
    </source>
</evidence>
<dbReference type="EMBL" id="CP036164">
    <property type="protein sequence ID" value="QBF46832.1"/>
    <property type="molecule type" value="Genomic_DNA"/>
</dbReference>
<dbReference type="STRING" id="1216970.GCA_001570985_01355"/>
<dbReference type="Pfam" id="PF12697">
    <property type="entry name" value="Abhydrolase_6"/>
    <property type="match status" value="1"/>
</dbReference>
<dbReference type="OrthoDB" id="9804723at2"/>
<keyword evidence="2" id="KW-0378">Hydrolase</keyword>
<dbReference type="AlphaFoldDB" id="A0A4P6MV94"/>
<keyword evidence="3" id="KW-1185">Reference proteome</keyword>
<reference evidence="2 3" key="1">
    <citation type="submission" date="2019-02" db="EMBL/GenBank/DDBJ databases">
        <title>Genomic data mining of an Antarctic deep-sea actinobacterium, Janibacterlimosus P3-3-X1.</title>
        <authorList>
            <person name="Liao L."/>
            <person name="Chen B."/>
        </authorList>
    </citation>
    <scope>NUCLEOTIDE SEQUENCE [LARGE SCALE GENOMIC DNA]</scope>
    <source>
        <strain evidence="2 3">P3-3-X1</strain>
    </source>
</reference>
<dbReference type="GO" id="GO:0016787">
    <property type="term" value="F:hydrolase activity"/>
    <property type="evidence" value="ECO:0007669"/>
    <property type="project" value="UniProtKB-KW"/>
</dbReference>
<dbReference type="InterPro" id="IPR029058">
    <property type="entry name" value="AB_hydrolase_fold"/>
</dbReference>
<dbReference type="RefSeq" id="WP_130630048.1">
    <property type="nucleotide sequence ID" value="NZ_CP036164.1"/>
</dbReference>
<dbReference type="Proteomes" id="UP000290408">
    <property type="component" value="Chromosome"/>
</dbReference>
<evidence type="ECO:0000313" key="3">
    <source>
        <dbReference type="Proteomes" id="UP000290408"/>
    </source>
</evidence>
<dbReference type="KEGG" id="jli:EXU32_11580"/>
<protein>
    <submittedName>
        <fullName evidence="2">Alpha/beta fold hydrolase</fullName>
    </submittedName>
</protein>
<evidence type="ECO:0000259" key="1">
    <source>
        <dbReference type="Pfam" id="PF12697"/>
    </source>
</evidence>
<name>A0A4P6MV94_9MICO</name>
<gene>
    <name evidence="2" type="ORF">EXU32_11580</name>
</gene>
<sequence>MGLLNAPPARTVFIHGRGRSGPDAWPLIAQLQRPDHVFLQRTCAADQPERDADRAIAALGGRGHLVGHSYGAVTAMLAAQRRPDMVRSLVLIEPACYDLARGGRGVEQHISAMAPVFAVADDPGVGGEDFLARFAAGMGADPPALDAGTCEAVAARIRATPAPWEIALRTDTPHLVPTLVLTGDAAPMYTEVAAALEAQGATVSAVPGTGHRPQDADEGLAAICRWQSDHSA</sequence>
<dbReference type="InterPro" id="IPR000073">
    <property type="entry name" value="AB_hydrolase_1"/>
</dbReference>
<organism evidence="2 3">
    <name type="scientific">Janibacter limosus</name>
    <dbReference type="NCBI Taxonomy" id="53458"/>
    <lineage>
        <taxon>Bacteria</taxon>
        <taxon>Bacillati</taxon>
        <taxon>Actinomycetota</taxon>
        <taxon>Actinomycetes</taxon>
        <taxon>Micrococcales</taxon>
        <taxon>Intrasporangiaceae</taxon>
        <taxon>Janibacter</taxon>
    </lineage>
</organism>
<feature type="domain" description="AB hydrolase-1" evidence="1">
    <location>
        <begin position="12"/>
        <end position="222"/>
    </location>
</feature>
<proteinExistence type="predicted"/>
<dbReference type="Gene3D" id="3.40.50.1820">
    <property type="entry name" value="alpha/beta hydrolase"/>
    <property type="match status" value="1"/>
</dbReference>